<feature type="region of interest" description="Disordered" evidence="1">
    <location>
        <begin position="1"/>
        <end position="33"/>
    </location>
</feature>
<reference evidence="2 3" key="1">
    <citation type="submission" date="2011-05" db="EMBL/GenBank/DDBJ databases">
        <title>Complete sequence of chromosome of Frankia symbiont of Datisca glomerata.</title>
        <authorList>
            <consortium name="US DOE Joint Genome Institute"/>
            <person name="Lucas S."/>
            <person name="Han J."/>
            <person name="Lapidus A."/>
            <person name="Cheng J.-F."/>
            <person name="Goodwin L."/>
            <person name="Pitluck S."/>
            <person name="Peters L."/>
            <person name="Mikhailova N."/>
            <person name="Chertkov O."/>
            <person name="Teshima H."/>
            <person name="Han C."/>
            <person name="Tapia R."/>
            <person name="Land M."/>
            <person name="Hauser L."/>
            <person name="Kyrpides N."/>
            <person name="Ivanova N."/>
            <person name="Pagani I."/>
            <person name="Berry A."/>
            <person name="Pawlowski K."/>
            <person name="Persson T."/>
            <person name="Vanden Heuvel B."/>
            <person name="Benson D."/>
            <person name="Woyke T."/>
        </authorList>
    </citation>
    <scope>NUCLEOTIDE SEQUENCE [LARGE SCALE GENOMIC DNA]</scope>
    <source>
        <strain evidence="3">4085684</strain>
    </source>
</reference>
<protein>
    <submittedName>
        <fullName evidence="2">Uncharacterized protein</fullName>
    </submittedName>
</protein>
<name>F8AW41_9ACTN</name>
<dbReference type="EMBL" id="CP002801">
    <property type="protein sequence ID" value="AEH11364.1"/>
    <property type="molecule type" value="Genomic_DNA"/>
</dbReference>
<evidence type="ECO:0000313" key="3">
    <source>
        <dbReference type="Proteomes" id="UP000001549"/>
    </source>
</evidence>
<keyword evidence="3" id="KW-1185">Reference proteome</keyword>
<proteinExistence type="predicted"/>
<evidence type="ECO:0000313" key="2">
    <source>
        <dbReference type="EMBL" id="AEH11364.1"/>
    </source>
</evidence>
<accession>F8AW41</accession>
<dbReference type="AlphaFoldDB" id="F8AW41"/>
<sequence length="33" mass="3326">MVTESASDPGPARVALAGRERVDATPEGVGTDL</sequence>
<dbReference type="STRING" id="656024.FsymDg_4093"/>
<organism evidence="2 3">
    <name type="scientific">Candidatus Protofrankia datiscae</name>
    <dbReference type="NCBI Taxonomy" id="2716812"/>
    <lineage>
        <taxon>Bacteria</taxon>
        <taxon>Bacillati</taxon>
        <taxon>Actinomycetota</taxon>
        <taxon>Actinomycetes</taxon>
        <taxon>Frankiales</taxon>
        <taxon>Frankiaceae</taxon>
        <taxon>Protofrankia</taxon>
    </lineage>
</organism>
<gene>
    <name evidence="2" type="ordered locus">FsymDg_4093</name>
</gene>
<evidence type="ECO:0000256" key="1">
    <source>
        <dbReference type="SAM" id="MobiDB-lite"/>
    </source>
</evidence>
<dbReference type="KEGG" id="fsy:FsymDg_4093"/>
<dbReference type="HOGENOM" id="CLU_3381989_0_0_11"/>
<dbReference type="Proteomes" id="UP000001549">
    <property type="component" value="Chromosome"/>
</dbReference>